<feature type="domain" description="C2" evidence="7">
    <location>
        <begin position="44"/>
        <end position="160"/>
    </location>
</feature>
<dbReference type="InterPro" id="IPR000008">
    <property type="entry name" value="C2_dom"/>
</dbReference>
<dbReference type="GO" id="GO:0005737">
    <property type="term" value="C:cytoplasm"/>
    <property type="evidence" value="ECO:0007669"/>
    <property type="project" value="TreeGrafter"/>
</dbReference>
<feature type="region of interest" description="Disordered" evidence="6">
    <location>
        <begin position="20"/>
        <end position="55"/>
    </location>
</feature>
<dbReference type="Gene3D" id="2.60.40.150">
    <property type="entry name" value="C2 domain"/>
    <property type="match status" value="1"/>
</dbReference>
<evidence type="ECO:0000256" key="1">
    <source>
        <dbReference type="ARBA" id="ARBA00009278"/>
    </source>
</evidence>
<feature type="domain" description="CUE" evidence="8">
    <location>
        <begin position="243"/>
        <end position="286"/>
    </location>
</feature>
<evidence type="ECO:0000259" key="7">
    <source>
        <dbReference type="PROSITE" id="PS50004"/>
    </source>
</evidence>
<dbReference type="GO" id="GO:0031624">
    <property type="term" value="F:ubiquitin conjugating enzyme binding"/>
    <property type="evidence" value="ECO:0007669"/>
    <property type="project" value="TreeGrafter"/>
</dbReference>
<dbReference type="GO" id="GO:0045087">
    <property type="term" value="P:innate immune response"/>
    <property type="evidence" value="ECO:0007669"/>
    <property type="project" value="UniProtKB-KW"/>
</dbReference>
<evidence type="ECO:0000256" key="5">
    <source>
        <dbReference type="ARBA" id="ARBA00023198"/>
    </source>
</evidence>
<dbReference type="PROSITE" id="PS51140">
    <property type="entry name" value="CUE"/>
    <property type="match status" value="1"/>
</dbReference>
<evidence type="ECO:0000313" key="10">
    <source>
        <dbReference type="Proteomes" id="UP001054945"/>
    </source>
</evidence>
<dbReference type="EMBL" id="BPLR01000541">
    <property type="protein sequence ID" value="GIY95549.1"/>
    <property type="molecule type" value="Genomic_DNA"/>
</dbReference>
<dbReference type="AlphaFoldDB" id="A0AAV4XNA6"/>
<keyword evidence="10" id="KW-1185">Reference proteome</keyword>
<evidence type="ECO:0000259" key="8">
    <source>
        <dbReference type="PROSITE" id="PS51140"/>
    </source>
</evidence>
<dbReference type="Proteomes" id="UP001054945">
    <property type="component" value="Unassembled WGS sequence"/>
</dbReference>
<accession>A0AAV4XNA6</accession>
<dbReference type="Gene3D" id="1.10.8.10">
    <property type="entry name" value="DNA helicase RuvA subunit, C-terminal domain"/>
    <property type="match status" value="1"/>
</dbReference>
<evidence type="ECO:0000256" key="3">
    <source>
        <dbReference type="ARBA" id="ARBA00022859"/>
    </source>
</evidence>
<evidence type="ECO:0000256" key="2">
    <source>
        <dbReference type="ARBA" id="ARBA00022588"/>
    </source>
</evidence>
<reference evidence="9 10" key="1">
    <citation type="submission" date="2021-06" db="EMBL/GenBank/DDBJ databases">
        <title>Caerostris extrusa draft genome.</title>
        <authorList>
            <person name="Kono N."/>
            <person name="Arakawa K."/>
        </authorList>
    </citation>
    <scope>NUCLEOTIDE SEQUENCE [LARGE SCALE GENOMIC DNA]</scope>
</reference>
<evidence type="ECO:0000256" key="4">
    <source>
        <dbReference type="ARBA" id="ARBA00023006"/>
    </source>
</evidence>
<dbReference type="GO" id="GO:0006511">
    <property type="term" value="P:ubiquitin-dependent protein catabolic process"/>
    <property type="evidence" value="ECO:0007669"/>
    <property type="project" value="TreeGrafter"/>
</dbReference>
<dbReference type="InterPro" id="IPR003892">
    <property type="entry name" value="CUE"/>
</dbReference>
<dbReference type="InterPro" id="IPR009060">
    <property type="entry name" value="UBA-like_sf"/>
</dbReference>
<gene>
    <name evidence="9" type="primary">tollip</name>
    <name evidence="9" type="ORF">CEXT_473931</name>
</gene>
<feature type="compositionally biased region" description="Low complexity" evidence="6">
    <location>
        <begin position="36"/>
        <end position="55"/>
    </location>
</feature>
<evidence type="ECO:0000313" key="9">
    <source>
        <dbReference type="EMBL" id="GIY95549.1"/>
    </source>
</evidence>
<evidence type="ECO:0000256" key="6">
    <source>
        <dbReference type="SAM" id="MobiDB-lite"/>
    </source>
</evidence>
<dbReference type="SUPFAM" id="SSF49562">
    <property type="entry name" value="C2 domain (Calcium/lipid-binding domain, CaLB)"/>
    <property type="match status" value="1"/>
</dbReference>
<keyword evidence="2" id="KW-0399">Innate immunity</keyword>
<dbReference type="PROSITE" id="PS50004">
    <property type="entry name" value="C2"/>
    <property type="match status" value="1"/>
</dbReference>
<dbReference type="Pfam" id="PF00168">
    <property type="entry name" value="C2"/>
    <property type="match status" value="1"/>
</dbReference>
<dbReference type="GO" id="GO:0043130">
    <property type="term" value="F:ubiquitin binding"/>
    <property type="evidence" value="ECO:0007669"/>
    <property type="project" value="InterPro"/>
</dbReference>
<dbReference type="InterPro" id="IPR035892">
    <property type="entry name" value="C2_domain_sf"/>
</dbReference>
<protein>
    <submittedName>
        <fullName evidence="9">Toll-interacting protein</fullName>
    </submittedName>
</protein>
<keyword evidence="5" id="KW-0395">Inflammatory response</keyword>
<organism evidence="9 10">
    <name type="scientific">Caerostris extrusa</name>
    <name type="common">Bark spider</name>
    <name type="synonym">Caerostris bankana</name>
    <dbReference type="NCBI Taxonomy" id="172846"/>
    <lineage>
        <taxon>Eukaryota</taxon>
        <taxon>Metazoa</taxon>
        <taxon>Ecdysozoa</taxon>
        <taxon>Arthropoda</taxon>
        <taxon>Chelicerata</taxon>
        <taxon>Arachnida</taxon>
        <taxon>Araneae</taxon>
        <taxon>Araneomorphae</taxon>
        <taxon>Entelegynae</taxon>
        <taxon>Araneoidea</taxon>
        <taxon>Araneidae</taxon>
        <taxon>Caerostris</taxon>
    </lineage>
</organism>
<dbReference type="SUPFAM" id="SSF46934">
    <property type="entry name" value="UBA-like"/>
    <property type="match status" value="1"/>
</dbReference>
<proteinExistence type="inferred from homology"/>
<dbReference type="PANTHER" id="PTHR16461:SF5">
    <property type="entry name" value="TOLL-INTERACTING PROTEIN"/>
    <property type="match status" value="1"/>
</dbReference>
<sequence>MSIPKYIEQRNRVMLGTLPEDFLRVDSPDSSVDGRPNSPSQNQNPQAAQQQQNPAQSSCATQITLCIVQAQLVKNYSLTKMDPYCRIRIGHAVFETHTDVRGGKFPSWNKTITSYIPRGIKTIHLEIFDERTLAPDERIAFADFELSDEALQGKFIDTWVPLNGKQGEGKEGSINITIYIRNVPYWSSIMPNPAPMMVVPQPGLGLWPYYVSGRPIQVGYPVGQQPLQNPNYFPTHQPQPYQPSEDDIKQLQEMFPSYDKEVIMGVMENYRGNKEQAITSLLSLSDK</sequence>
<dbReference type="PANTHER" id="PTHR16461">
    <property type="entry name" value="TOLL-INTERACTING PROTEIN"/>
    <property type="match status" value="1"/>
</dbReference>
<comment type="similarity">
    <text evidence="1">Belongs to the tollip family.</text>
</comment>
<keyword evidence="4" id="KW-0072">Autophagy</keyword>
<dbReference type="SMART" id="SM00546">
    <property type="entry name" value="CUE"/>
    <property type="match status" value="1"/>
</dbReference>
<dbReference type="Pfam" id="PF02845">
    <property type="entry name" value="CUE"/>
    <property type="match status" value="1"/>
</dbReference>
<dbReference type="GO" id="GO:0006914">
    <property type="term" value="P:autophagy"/>
    <property type="evidence" value="ECO:0007669"/>
    <property type="project" value="UniProtKB-KW"/>
</dbReference>
<comment type="caution">
    <text evidence="9">The sequence shown here is derived from an EMBL/GenBank/DDBJ whole genome shotgun (WGS) entry which is preliminary data.</text>
</comment>
<name>A0AAV4XNA6_CAEEX</name>
<dbReference type="SMART" id="SM00239">
    <property type="entry name" value="C2"/>
    <property type="match status" value="1"/>
</dbReference>
<keyword evidence="3" id="KW-0391">Immunity</keyword>